<evidence type="ECO:0000256" key="1">
    <source>
        <dbReference type="ARBA" id="ARBA00023002"/>
    </source>
</evidence>
<proteinExistence type="predicted"/>
<dbReference type="PANTHER" id="PTHR43401">
    <property type="entry name" value="L-THREONINE 3-DEHYDROGENASE"/>
    <property type="match status" value="1"/>
</dbReference>
<evidence type="ECO:0000313" key="4">
    <source>
        <dbReference type="Proteomes" id="UP001519887"/>
    </source>
</evidence>
<dbReference type="EMBL" id="JAHZIK010001500">
    <property type="protein sequence ID" value="MBW7459143.1"/>
    <property type="molecule type" value="Genomic_DNA"/>
</dbReference>
<dbReference type="Pfam" id="PF00107">
    <property type="entry name" value="ADH_zinc_N"/>
    <property type="match status" value="1"/>
</dbReference>
<keyword evidence="1" id="KW-0560">Oxidoreductase</keyword>
<gene>
    <name evidence="3" type="ORF">K0U00_34340</name>
</gene>
<name>A0ABS7CE11_9BACL</name>
<sequence length="123" mass="13724">PLEKLAEITGGEFPTVVFDATGNVRSMTDAFGYVAHGGKLIFVGLVRADIAFNDPEFHKREMTLMGSRNATPEDFDTVLAAVRSGAVDVERYITHRAPFDQMLEHFQTWLKPESRVIKALVEL</sequence>
<evidence type="ECO:0000313" key="3">
    <source>
        <dbReference type="EMBL" id="MBW7459143.1"/>
    </source>
</evidence>
<dbReference type="Gene3D" id="3.90.180.10">
    <property type="entry name" value="Medium-chain alcohol dehydrogenases, catalytic domain"/>
    <property type="match status" value="1"/>
</dbReference>
<reference evidence="3 4" key="1">
    <citation type="submission" date="2021-07" db="EMBL/GenBank/DDBJ databases">
        <title>Paenibacillus radiodurans sp. nov., isolated from the southeastern edge of Tengger Desert.</title>
        <authorList>
            <person name="Zhang G."/>
        </authorList>
    </citation>
    <scope>NUCLEOTIDE SEQUENCE [LARGE SCALE GENOMIC DNA]</scope>
    <source>
        <strain evidence="3 4">CCM 7311</strain>
    </source>
</reference>
<feature type="domain" description="Alcohol dehydrogenase-like C-terminal" evidence="2">
    <location>
        <begin position="3"/>
        <end position="82"/>
    </location>
</feature>
<comment type="caution">
    <text evidence="3">The sequence shown here is derived from an EMBL/GenBank/DDBJ whole genome shotgun (WGS) entry which is preliminary data.</text>
</comment>
<dbReference type="InterPro" id="IPR013149">
    <property type="entry name" value="ADH-like_C"/>
</dbReference>
<feature type="non-terminal residue" evidence="3">
    <location>
        <position position="1"/>
    </location>
</feature>
<organism evidence="3 4">
    <name type="scientific">Paenibacillus sepulcri</name>
    <dbReference type="NCBI Taxonomy" id="359917"/>
    <lineage>
        <taxon>Bacteria</taxon>
        <taxon>Bacillati</taxon>
        <taxon>Bacillota</taxon>
        <taxon>Bacilli</taxon>
        <taxon>Bacillales</taxon>
        <taxon>Paenibacillaceae</taxon>
        <taxon>Paenibacillus</taxon>
    </lineage>
</organism>
<dbReference type="Gene3D" id="3.40.50.720">
    <property type="entry name" value="NAD(P)-binding Rossmann-like Domain"/>
    <property type="match status" value="1"/>
</dbReference>
<dbReference type="InterPro" id="IPR036291">
    <property type="entry name" value="NAD(P)-bd_dom_sf"/>
</dbReference>
<evidence type="ECO:0000259" key="2">
    <source>
        <dbReference type="Pfam" id="PF00107"/>
    </source>
</evidence>
<accession>A0ABS7CE11</accession>
<protein>
    <submittedName>
        <fullName evidence="3">Zinc-binding dehydrogenase</fullName>
    </submittedName>
</protein>
<dbReference type="SUPFAM" id="SSF51735">
    <property type="entry name" value="NAD(P)-binding Rossmann-fold domains"/>
    <property type="match status" value="1"/>
</dbReference>
<dbReference type="Proteomes" id="UP001519887">
    <property type="component" value="Unassembled WGS sequence"/>
</dbReference>
<keyword evidence="4" id="KW-1185">Reference proteome</keyword>
<dbReference type="InterPro" id="IPR050129">
    <property type="entry name" value="Zn_alcohol_dh"/>
</dbReference>
<dbReference type="PANTHER" id="PTHR43401:SF3">
    <property type="entry name" value="L-GALACTONATE-5-DEHYDROGENASE"/>
    <property type="match status" value="1"/>
</dbReference>